<dbReference type="Pfam" id="PF13460">
    <property type="entry name" value="NAD_binding_10"/>
    <property type="match status" value="1"/>
</dbReference>
<dbReference type="PANTHER" id="PTHR15020">
    <property type="entry name" value="FLAVIN REDUCTASE-RELATED"/>
    <property type="match status" value="1"/>
</dbReference>
<dbReference type="Gene3D" id="3.40.50.720">
    <property type="entry name" value="NAD(P)-binding Rossmann-like Domain"/>
    <property type="match status" value="1"/>
</dbReference>
<dbReference type="PANTHER" id="PTHR15020:SF50">
    <property type="entry name" value="UPF0659 PROTEIN YMR090W"/>
    <property type="match status" value="1"/>
</dbReference>
<dbReference type="Proteomes" id="UP000616885">
    <property type="component" value="Unassembled WGS sequence"/>
</dbReference>
<proteinExistence type="inferred from homology"/>
<reference evidence="3" key="1">
    <citation type="submission" date="2020-10" db="EMBL/GenBank/DDBJ databases">
        <title>High-Quality Genome Resource of Clonostachys rosea strain S41 by Oxford Nanopore Long-Read Sequencing.</title>
        <authorList>
            <person name="Wang H."/>
        </authorList>
    </citation>
    <scope>NUCLEOTIDE SEQUENCE</scope>
    <source>
        <strain evidence="3">S41</strain>
    </source>
</reference>
<dbReference type="EMBL" id="JADCTT010000011">
    <property type="protein sequence ID" value="KAF9746195.1"/>
    <property type="molecule type" value="Genomic_DNA"/>
</dbReference>
<feature type="domain" description="NAD(P)-binding" evidence="2">
    <location>
        <begin position="13"/>
        <end position="194"/>
    </location>
</feature>
<evidence type="ECO:0000256" key="1">
    <source>
        <dbReference type="ARBA" id="ARBA00038376"/>
    </source>
</evidence>
<protein>
    <recommendedName>
        <fullName evidence="2">NAD(P)-binding domain-containing protein</fullName>
    </recommendedName>
</protein>
<dbReference type="AlphaFoldDB" id="A0A8H7K5Y7"/>
<name>A0A8H7K5Y7_BIOOC</name>
<sequence length="272" mass="29983">MSSTRSTQIAVFGATGSTGSATVRSLLRRHDSLLELRLMVRSKAKLFGLIPELRHSPNLIIHEGQLTDTATVRSCVENADIIICTIGENDNRPGCRPIQDIAKSTIDALQELKSSSLDWKRPRLILLSSSTWNERFASHEGAVVNWLLKTAFYHPYLDLRLATAMLEASSELLSLLLVQPSALVQDEPSGMAISTEWVSVAVSYADLGEGFAELALEESYARLGAVGVSSKGAIGGEGLRKYWLEMFSRIIKGLVVGYMPGYWPIKNYINRR</sequence>
<evidence type="ECO:0000313" key="3">
    <source>
        <dbReference type="EMBL" id="KAF9746195.1"/>
    </source>
</evidence>
<gene>
    <name evidence="3" type="ORF">IM811_003100</name>
</gene>
<comment type="caution">
    <text evidence="3">The sequence shown here is derived from an EMBL/GenBank/DDBJ whole genome shotgun (WGS) entry which is preliminary data.</text>
</comment>
<dbReference type="InterPro" id="IPR016040">
    <property type="entry name" value="NAD(P)-bd_dom"/>
</dbReference>
<accession>A0A8H7K5Y7</accession>
<dbReference type="InterPro" id="IPR036291">
    <property type="entry name" value="NAD(P)-bd_dom_sf"/>
</dbReference>
<dbReference type="SUPFAM" id="SSF51735">
    <property type="entry name" value="NAD(P)-binding Rossmann-fold domains"/>
    <property type="match status" value="1"/>
</dbReference>
<organism evidence="3 4">
    <name type="scientific">Bionectria ochroleuca</name>
    <name type="common">Gliocladium roseum</name>
    <dbReference type="NCBI Taxonomy" id="29856"/>
    <lineage>
        <taxon>Eukaryota</taxon>
        <taxon>Fungi</taxon>
        <taxon>Dikarya</taxon>
        <taxon>Ascomycota</taxon>
        <taxon>Pezizomycotina</taxon>
        <taxon>Sordariomycetes</taxon>
        <taxon>Hypocreomycetidae</taxon>
        <taxon>Hypocreales</taxon>
        <taxon>Bionectriaceae</taxon>
        <taxon>Clonostachys</taxon>
    </lineage>
</organism>
<evidence type="ECO:0000259" key="2">
    <source>
        <dbReference type="Pfam" id="PF13460"/>
    </source>
</evidence>
<evidence type="ECO:0000313" key="4">
    <source>
        <dbReference type="Proteomes" id="UP000616885"/>
    </source>
</evidence>
<comment type="similarity">
    <text evidence="1">Belongs to the avfA family.</text>
</comment>